<name>A0ABU6TKS6_9FABA</name>
<evidence type="ECO:0000313" key="2">
    <source>
        <dbReference type="EMBL" id="MED6148553.1"/>
    </source>
</evidence>
<evidence type="ECO:0008006" key="4">
    <source>
        <dbReference type="Google" id="ProtNLM"/>
    </source>
</evidence>
<dbReference type="EMBL" id="JASCZI010091031">
    <property type="protein sequence ID" value="MED6148553.1"/>
    <property type="molecule type" value="Genomic_DNA"/>
</dbReference>
<dbReference type="PANTHER" id="PTHR46033">
    <property type="entry name" value="PROTEIN MAIN-LIKE 2"/>
    <property type="match status" value="1"/>
</dbReference>
<proteinExistence type="predicted"/>
<comment type="caution">
    <text evidence="2">The sequence shown here is derived from an EMBL/GenBank/DDBJ whole genome shotgun (WGS) entry which is preliminary data.</text>
</comment>
<organism evidence="2 3">
    <name type="scientific">Stylosanthes scabra</name>
    <dbReference type="NCBI Taxonomy" id="79078"/>
    <lineage>
        <taxon>Eukaryota</taxon>
        <taxon>Viridiplantae</taxon>
        <taxon>Streptophyta</taxon>
        <taxon>Embryophyta</taxon>
        <taxon>Tracheophyta</taxon>
        <taxon>Spermatophyta</taxon>
        <taxon>Magnoliopsida</taxon>
        <taxon>eudicotyledons</taxon>
        <taxon>Gunneridae</taxon>
        <taxon>Pentapetalae</taxon>
        <taxon>rosids</taxon>
        <taxon>fabids</taxon>
        <taxon>Fabales</taxon>
        <taxon>Fabaceae</taxon>
        <taxon>Papilionoideae</taxon>
        <taxon>50 kb inversion clade</taxon>
        <taxon>dalbergioids sensu lato</taxon>
        <taxon>Dalbergieae</taxon>
        <taxon>Pterocarpus clade</taxon>
        <taxon>Stylosanthes</taxon>
    </lineage>
</organism>
<reference evidence="2 3" key="1">
    <citation type="journal article" date="2023" name="Plants (Basel)">
        <title>Bridging the Gap: Combining Genomics and Transcriptomics Approaches to Understand Stylosanthes scabra, an Orphan Legume from the Brazilian Caatinga.</title>
        <authorList>
            <person name="Ferreira-Neto J.R.C."/>
            <person name="da Silva M.D."/>
            <person name="Binneck E."/>
            <person name="de Melo N.F."/>
            <person name="da Silva R.H."/>
            <person name="de Melo A.L.T.M."/>
            <person name="Pandolfi V."/>
            <person name="Bustamante F.O."/>
            <person name="Brasileiro-Vidal A.C."/>
            <person name="Benko-Iseppon A.M."/>
        </authorList>
    </citation>
    <scope>NUCLEOTIDE SEQUENCE [LARGE SCALE GENOMIC DNA]</scope>
    <source>
        <tissue evidence="2">Leaves</tissue>
    </source>
</reference>
<feature type="compositionally biased region" description="Basic and acidic residues" evidence="1">
    <location>
        <begin position="166"/>
        <end position="177"/>
    </location>
</feature>
<evidence type="ECO:0000256" key="1">
    <source>
        <dbReference type="SAM" id="MobiDB-lite"/>
    </source>
</evidence>
<feature type="region of interest" description="Disordered" evidence="1">
    <location>
        <begin position="164"/>
        <end position="206"/>
    </location>
</feature>
<accession>A0ABU6TKS6</accession>
<gene>
    <name evidence="2" type="ORF">PIB30_054165</name>
</gene>
<evidence type="ECO:0000313" key="3">
    <source>
        <dbReference type="Proteomes" id="UP001341840"/>
    </source>
</evidence>
<dbReference type="InterPro" id="IPR044824">
    <property type="entry name" value="MAIN-like"/>
</dbReference>
<sequence length="360" mass="40026">MIGLSRTCLEAIRLYQVARLNDHWFKVDESLDVAYQFGLPIDGEAVSGCLKNFQIFMREQGGRLAWVWFRELSGQLPPPQNIDGFTISYSWFQKTFSVLPHDAGKETVMIYARAYIMMLLETQLFGDKSGARLHIRWLPFVATRVPDVPDRRRADRRMRVGTCMSQRDDGDGAERVRRAQFRPLGQRRPRGRGRVSAGTSRGEGIGVPSHLYPNFVSPSTMERQLGGEVCYSYLAAIWAQEDSEVSSSHDIVGASDPPPAVPQPAVHYPPPEVPQPAVQAPREDEDETHMTKHKHLCILGRTSLSLGTSFPSVASNLAQSASLGMVWVDFIHVGPNARTSSLALLWFGSGMIMGPPYGGQ</sequence>
<dbReference type="Proteomes" id="UP001341840">
    <property type="component" value="Unassembled WGS sequence"/>
</dbReference>
<keyword evidence="3" id="KW-1185">Reference proteome</keyword>
<dbReference type="PANTHER" id="PTHR46033:SF8">
    <property type="entry name" value="PROTEIN MAINTENANCE OF MERISTEMS-LIKE"/>
    <property type="match status" value="1"/>
</dbReference>
<protein>
    <recommendedName>
        <fullName evidence="4">Aminotransferase-like plant mobile domain-containing protein</fullName>
    </recommendedName>
</protein>